<gene>
    <name evidence="1" type="primary">jg11273</name>
    <name evidence="1" type="ORF">PAEG_LOCUS14706</name>
</gene>
<proteinExistence type="predicted"/>
<name>A0A8S4RMK8_9NEOP</name>
<dbReference type="AlphaFoldDB" id="A0A8S4RMK8"/>
<dbReference type="Proteomes" id="UP000838756">
    <property type="component" value="Unassembled WGS sequence"/>
</dbReference>
<comment type="caution">
    <text evidence="1">The sequence shown here is derived from an EMBL/GenBank/DDBJ whole genome shotgun (WGS) entry which is preliminary data.</text>
</comment>
<dbReference type="EMBL" id="CAKXAJ010025267">
    <property type="protein sequence ID" value="CAH2237418.1"/>
    <property type="molecule type" value="Genomic_DNA"/>
</dbReference>
<evidence type="ECO:0000313" key="2">
    <source>
        <dbReference type="Proteomes" id="UP000838756"/>
    </source>
</evidence>
<accession>A0A8S4RMK8</accession>
<sequence length="180" mass="20925">MTSSERPSVKSISIKILHLHLNFTDNSFTKNVILALDFMRPSRRCTCSTIMTPKYVTGDRDPHLSRWKNSYMDWDIEYFLFQEIQMFPQNTNTIAVEASGTSYNYANNAQVLTSYVIHRAPKRCRHHTPRHGMVIQHQKCTAVSFALNGHISMVMRDRDHCQFYARRDSDAVLCIHLINT</sequence>
<evidence type="ECO:0000313" key="1">
    <source>
        <dbReference type="EMBL" id="CAH2237418.1"/>
    </source>
</evidence>
<keyword evidence="2" id="KW-1185">Reference proteome</keyword>
<reference evidence="1" key="1">
    <citation type="submission" date="2022-03" db="EMBL/GenBank/DDBJ databases">
        <authorList>
            <person name="Lindestad O."/>
        </authorList>
    </citation>
    <scope>NUCLEOTIDE SEQUENCE</scope>
</reference>
<organism evidence="1 2">
    <name type="scientific">Pararge aegeria aegeria</name>
    <dbReference type="NCBI Taxonomy" id="348720"/>
    <lineage>
        <taxon>Eukaryota</taxon>
        <taxon>Metazoa</taxon>
        <taxon>Ecdysozoa</taxon>
        <taxon>Arthropoda</taxon>
        <taxon>Hexapoda</taxon>
        <taxon>Insecta</taxon>
        <taxon>Pterygota</taxon>
        <taxon>Neoptera</taxon>
        <taxon>Endopterygota</taxon>
        <taxon>Lepidoptera</taxon>
        <taxon>Glossata</taxon>
        <taxon>Ditrysia</taxon>
        <taxon>Papilionoidea</taxon>
        <taxon>Nymphalidae</taxon>
        <taxon>Satyrinae</taxon>
        <taxon>Satyrini</taxon>
        <taxon>Parargina</taxon>
        <taxon>Pararge</taxon>
    </lineage>
</organism>
<protein>
    <submittedName>
        <fullName evidence="1">Jg11273 protein</fullName>
    </submittedName>
</protein>